<evidence type="ECO:0000256" key="1">
    <source>
        <dbReference type="SAM" id="MobiDB-lite"/>
    </source>
</evidence>
<gene>
    <name evidence="2" type="ORF">VNI00_009009</name>
</gene>
<proteinExistence type="predicted"/>
<accession>A0AAW0CRB8</accession>
<evidence type="ECO:0000313" key="2">
    <source>
        <dbReference type="EMBL" id="KAK7041720.1"/>
    </source>
</evidence>
<name>A0AAW0CRB8_9AGAR</name>
<evidence type="ECO:0008006" key="4">
    <source>
        <dbReference type="Google" id="ProtNLM"/>
    </source>
</evidence>
<dbReference type="InterPro" id="IPR032675">
    <property type="entry name" value="LRR_dom_sf"/>
</dbReference>
<dbReference type="Gene3D" id="3.80.10.10">
    <property type="entry name" value="Ribonuclease Inhibitor"/>
    <property type="match status" value="1"/>
</dbReference>
<keyword evidence="3" id="KW-1185">Reference proteome</keyword>
<dbReference type="SUPFAM" id="SSF52047">
    <property type="entry name" value="RNI-like"/>
    <property type="match status" value="1"/>
</dbReference>
<dbReference type="AlphaFoldDB" id="A0AAW0CRB8"/>
<dbReference type="EMBL" id="JAYKXP010000032">
    <property type="protein sequence ID" value="KAK7041720.1"/>
    <property type="molecule type" value="Genomic_DNA"/>
</dbReference>
<reference evidence="2 3" key="1">
    <citation type="submission" date="2024-01" db="EMBL/GenBank/DDBJ databases">
        <title>A draft genome for a cacao thread blight-causing isolate of Paramarasmius palmivorus.</title>
        <authorList>
            <person name="Baruah I.K."/>
            <person name="Bukari Y."/>
            <person name="Amoako-Attah I."/>
            <person name="Meinhardt L.W."/>
            <person name="Bailey B.A."/>
            <person name="Cohen S.P."/>
        </authorList>
    </citation>
    <scope>NUCLEOTIDE SEQUENCE [LARGE SCALE GENOMIC DNA]</scope>
    <source>
        <strain evidence="2 3">GH-12</strain>
    </source>
</reference>
<organism evidence="2 3">
    <name type="scientific">Paramarasmius palmivorus</name>
    <dbReference type="NCBI Taxonomy" id="297713"/>
    <lineage>
        <taxon>Eukaryota</taxon>
        <taxon>Fungi</taxon>
        <taxon>Dikarya</taxon>
        <taxon>Basidiomycota</taxon>
        <taxon>Agaricomycotina</taxon>
        <taxon>Agaricomycetes</taxon>
        <taxon>Agaricomycetidae</taxon>
        <taxon>Agaricales</taxon>
        <taxon>Marasmiineae</taxon>
        <taxon>Marasmiaceae</taxon>
        <taxon>Paramarasmius</taxon>
    </lineage>
</organism>
<dbReference type="Proteomes" id="UP001383192">
    <property type="component" value="Unassembled WGS sequence"/>
</dbReference>
<evidence type="ECO:0000313" key="3">
    <source>
        <dbReference type="Proteomes" id="UP001383192"/>
    </source>
</evidence>
<sequence>MQKEPFRIILCNHCNAEFTSIVNHPPIPSESLQSHSEPTNIDRLQTLSFIIDEEREIKRYQQELERLHEVACKLASKQAILEGCVRERRSWISAIPRIPKEVWCEIFTLACESQRHALTISAKTTSAPPLVLSHVSSYWRDIIVASPKLWSTISVYLDDLSRGDKCMVKHFLQNSGSHPLELVIDGGDGLNTPSRTMREYLGRYGFAVLKLLVKALPRCRKVEFAFESMLLDSIPDHLRGAVSFPLLQHLSYNHYGDAAVDEGTSWFWEKVHLATHITTLMIRQDSIAKKGILPGSLTYLIIGRSEFRNILSVLRTCRSLQSLEWSCVISSAQFSPSPSLIVAPCLSRLVCSPAHAPELNNVIASVTLPAIATIDIMFFNRERWEGEGIFAEMLERSRAPLRYLKLNCQVARISVDGLGSILRVCACLTALKLMIKRDEEATPNGALAEILPRFCATNGDILLPKLRHLILHEVSPSATAELPPTLQGITIDVAESRSISSDMVRAGIVSALQTISVSFSPDELCPSHVKRKLTLDLDIVNRFRALKDGTQWELLWFERNPGYASPSPPKLWHNVPQEGESDSDTDCDADVDFWG</sequence>
<comment type="caution">
    <text evidence="2">The sequence shown here is derived from an EMBL/GenBank/DDBJ whole genome shotgun (WGS) entry which is preliminary data.</text>
</comment>
<feature type="region of interest" description="Disordered" evidence="1">
    <location>
        <begin position="567"/>
        <end position="587"/>
    </location>
</feature>
<protein>
    <recommendedName>
        <fullName evidence="4">F-box domain-containing protein</fullName>
    </recommendedName>
</protein>